<dbReference type="RefSeq" id="WP_183125508.1">
    <property type="nucleotide sequence ID" value="NZ_JACJHR010000045.1"/>
</dbReference>
<sequence length="201" mass="21892">MTDTPTIHQALNAVMRQVTKVSKSQKNNHFGFAFRGIEQIMEATAPAFREHGIIGPVPTVLDMKAEGSGKTRTVILTVQYEFVGPAGDVLSTVVLGEAPDTIKALSIAERIALIQVLHIPTSQRDADAPPPNTTTRARLQNRAAAIAKANGWQQDGKPDWDRVAAEYTEWSQGAEITTATDAELKSFLDSIEPKQTMKRGQ</sequence>
<accession>A0A8E1W2D8</accession>
<evidence type="ECO:0000313" key="1">
    <source>
        <dbReference type="EMBL" id="MBB2502928.1"/>
    </source>
</evidence>
<evidence type="ECO:0000313" key="2">
    <source>
        <dbReference type="Proteomes" id="UP000550260"/>
    </source>
</evidence>
<dbReference type="Proteomes" id="UP000550260">
    <property type="component" value="Unassembled WGS sequence"/>
</dbReference>
<comment type="caution">
    <text evidence="1">The sequence shown here is derived from an EMBL/GenBank/DDBJ whole genome shotgun (WGS) entry which is preliminary data.</text>
</comment>
<dbReference type="AlphaFoldDB" id="A0A8E1W2D8"/>
<dbReference type="EMBL" id="JACJHR010000045">
    <property type="protein sequence ID" value="MBB2502928.1"/>
    <property type="molecule type" value="Genomic_DNA"/>
</dbReference>
<name>A0A8E1W2D8_9PSEU</name>
<dbReference type="InterPro" id="IPR007499">
    <property type="entry name" value="ERF_bacteria_virus"/>
</dbReference>
<dbReference type="Pfam" id="PF04404">
    <property type="entry name" value="ERF"/>
    <property type="match status" value="1"/>
</dbReference>
<gene>
    <name evidence="1" type="ORF">H5411_27810</name>
</gene>
<proteinExistence type="predicted"/>
<reference evidence="1 2" key="1">
    <citation type="submission" date="2020-08" db="EMBL/GenBank/DDBJ databases">
        <title>Amycolatopsis echigonensis JCM 21831.</title>
        <authorList>
            <person name="Tedsree N."/>
            <person name="Kuncharoen N."/>
            <person name="Likhitwitayawuid K."/>
            <person name="Tanasupawat S."/>
        </authorList>
    </citation>
    <scope>NUCLEOTIDE SEQUENCE [LARGE SCALE GENOMIC DNA]</scope>
    <source>
        <strain evidence="1 2">JCM 21831</strain>
    </source>
</reference>
<organism evidence="1 2">
    <name type="scientific">Amycolatopsis echigonensis</name>
    <dbReference type="NCBI Taxonomy" id="2576905"/>
    <lineage>
        <taxon>Bacteria</taxon>
        <taxon>Bacillati</taxon>
        <taxon>Actinomycetota</taxon>
        <taxon>Actinomycetes</taxon>
        <taxon>Pseudonocardiales</taxon>
        <taxon>Pseudonocardiaceae</taxon>
        <taxon>Amycolatopsis</taxon>
    </lineage>
</organism>
<protein>
    <submittedName>
        <fullName evidence="1">ERF family protein</fullName>
    </submittedName>
</protein>